<dbReference type="Pfam" id="PF04023">
    <property type="entry name" value="FeoA"/>
    <property type="match status" value="1"/>
</dbReference>
<dbReference type="AlphaFoldDB" id="A0A916QB42"/>
<dbReference type="Proteomes" id="UP000613208">
    <property type="component" value="Unassembled WGS sequence"/>
</dbReference>
<dbReference type="Gene3D" id="2.30.30.90">
    <property type="match status" value="1"/>
</dbReference>
<dbReference type="EMBL" id="BLYI01000047">
    <property type="protein sequence ID" value="GFO85985.1"/>
    <property type="molecule type" value="Genomic_DNA"/>
</dbReference>
<evidence type="ECO:0000313" key="3">
    <source>
        <dbReference type="EMBL" id="GFO85985.1"/>
    </source>
</evidence>
<organism evidence="3 4">
    <name type="scientific">Anaerostipes butyraticus</name>
    <dbReference type="NCBI Taxonomy" id="645466"/>
    <lineage>
        <taxon>Bacteria</taxon>
        <taxon>Bacillati</taxon>
        <taxon>Bacillota</taxon>
        <taxon>Clostridia</taxon>
        <taxon>Lachnospirales</taxon>
        <taxon>Lachnospiraceae</taxon>
        <taxon>Anaerostipes</taxon>
    </lineage>
</organism>
<evidence type="ECO:0000256" key="1">
    <source>
        <dbReference type="ARBA" id="ARBA00023004"/>
    </source>
</evidence>
<dbReference type="RefSeq" id="WP_201311665.1">
    <property type="nucleotide sequence ID" value="NZ_BLYI01000047.1"/>
</dbReference>
<keyword evidence="4" id="KW-1185">Reference proteome</keyword>
<keyword evidence="1" id="KW-0408">Iron</keyword>
<comment type="caution">
    <text evidence="3">The sequence shown here is derived from an EMBL/GenBank/DDBJ whole genome shotgun (WGS) entry which is preliminary data.</text>
</comment>
<dbReference type="InterPro" id="IPR008988">
    <property type="entry name" value="Transcriptional_repressor_C"/>
</dbReference>
<dbReference type="InterPro" id="IPR007167">
    <property type="entry name" value="Fe-transptr_FeoA-like"/>
</dbReference>
<proteinExistence type="predicted"/>
<dbReference type="GO" id="GO:0046914">
    <property type="term" value="F:transition metal ion binding"/>
    <property type="evidence" value="ECO:0007669"/>
    <property type="project" value="InterPro"/>
</dbReference>
<evidence type="ECO:0000259" key="2">
    <source>
        <dbReference type="Pfam" id="PF04023"/>
    </source>
</evidence>
<evidence type="ECO:0000313" key="4">
    <source>
        <dbReference type="Proteomes" id="UP000613208"/>
    </source>
</evidence>
<feature type="domain" description="Ferrous iron transporter FeoA-like" evidence="2">
    <location>
        <begin position="3"/>
        <end position="70"/>
    </location>
</feature>
<accession>A0A916QB42</accession>
<dbReference type="InterPro" id="IPR038157">
    <property type="entry name" value="FeoA_core_dom"/>
</dbReference>
<protein>
    <recommendedName>
        <fullName evidence="2">Ferrous iron transporter FeoA-like domain-containing protein</fullName>
    </recommendedName>
</protein>
<sequence>MLPLTKAAQGSVHTVKWAFGLPEIMEKLETLKIHQGSRILVVQKDKDYMIIGSGGKRVVIENQVASRIQV</sequence>
<dbReference type="SUPFAM" id="SSF50037">
    <property type="entry name" value="C-terminal domain of transcriptional repressors"/>
    <property type="match status" value="1"/>
</dbReference>
<name>A0A916QB42_9FIRM</name>
<reference evidence="3" key="1">
    <citation type="submission" date="2020-06" db="EMBL/GenBank/DDBJ databases">
        <title>Characterization of fructooligosaccharide metabolism and fructooligosaccharide-degrading enzymes in human commensal butyrate producers.</title>
        <authorList>
            <person name="Tanno H."/>
            <person name="Fujii T."/>
            <person name="Hirano K."/>
            <person name="Maeno S."/>
            <person name="Tonozuka T."/>
            <person name="Sakamoto M."/>
            <person name="Ohkuma M."/>
            <person name="Tochio T."/>
            <person name="Endo A."/>
        </authorList>
    </citation>
    <scope>NUCLEOTIDE SEQUENCE</scope>
    <source>
        <strain evidence="3">JCM 17466</strain>
    </source>
</reference>
<gene>
    <name evidence="3" type="ORF">ANBU17_23320</name>
</gene>